<name>I4BNQ1_MYCCN</name>
<sequence>MFDGDRTWGSLTIRPDRLGMICYRLVVYPPGISTVERRRLRVARGWPAWGPLLWIACEILLPGAIGPWAALALSTVVAAGAGVLARRCAGRTLTGVRCLTAVVLAGYADPESTAARDRVLAWAETLLGADDDLARGDISIAAHEMAWWRVYDDVTEALASRQPDVRRR</sequence>
<dbReference type="InterPro" id="IPR046719">
    <property type="entry name" value="DUF6611"/>
</dbReference>
<evidence type="ECO:0000313" key="3">
    <source>
        <dbReference type="Proteomes" id="UP000006057"/>
    </source>
</evidence>
<proteinExistence type="predicted"/>
<dbReference type="PATRIC" id="fig|710421.3.peg.4186"/>
<feature type="transmembrane region" description="Helical" evidence="1">
    <location>
        <begin position="68"/>
        <end position="85"/>
    </location>
</feature>
<dbReference type="Pfam" id="PF20315">
    <property type="entry name" value="DUF6611"/>
    <property type="match status" value="1"/>
</dbReference>
<dbReference type="KEGG" id="mcb:Mycch_4191"/>
<keyword evidence="1" id="KW-1133">Transmembrane helix</keyword>
<dbReference type="EMBL" id="CP003053">
    <property type="protein sequence ID" value="AFM18908.1"/>
    <property type="molecule type" value="Genomic_DNA"/>
</dbReference>
<dbReference type="eggNOG" id="ENOG5031E5W">
    <property type="taxonomic scope" value="Bacteria"/>
</dbReference>
<keyword evidence="1" id="KW-0472">Membrane</keyword>
<reference evidence="2 3" key="1">
    <citation type="submission" date="2012-06" db="EMBL/GenBank/DDBJ databases">
        <title>Complete sequence of chromosome of Mycobacterium chubuense NBB4.</title>
        <authorList>
            <consortium name="US DOE Joint Genome Institute"/>
            <person name="Lucas S."/>
            <person name="Han J."/>
            <person name="Lapidus A."/>
            <person name="Cheng J.-F."/>
            <person name="Goodwin L."/>
            <person name="Pitluck S."/>
            <person name="Peters L."/>
            <person name="Mikhailova N."/>
            <person name="Teshima H."/>
            <person name="Detter J.C."/>
            <person name="Han C."/>
            <person name="Tapia R."/>
            <person name="Land M."/>
            <person name="Hauser L."/>
            <person name="Kyrpides N."/>
            <person name="Ivanova N."/>
            <person name="Pagani I."/>
            <person name="Mattes T."/>
            <person name="Holmes A."/>
            <person name="Rutledge P."/>
            <person name="Paulsen I."/>
            <person name="Coleman N."/>
            <person name="Woyke T."/>
        </authorList>
    </citation>
    <scope>NUCLEOTIDE SEQUENCE [LARGE SCALE GENOMIC DNA]</scope>
    <source>
        <strain evidence="2 3">NBB4</strain>
    </source>
</reference>
<accession>I4BNQ1</accession>
<evidence type="ECO:0000313" key="2">
    <source>
        <dbReference type="EMBL" id="AFM18908.1"/>
    </source>
</evidence>
<protein>
    <submittedName>
        <fullName evidence="2">Uncharacterized protein</fullName>
    </submittedName>
</protein>
<evidence type="ECO:0000256" key="1">
    <source>
        <dbReference type="SAM" id="Phobius"/>
    </source>
</evidence>
<dbReference type="HOGENOM" id="CLU_1530872_0_0_11"/>
<keyword evidence="1" id="KW-0812">Transmembrane</keyword>
<dbReference type="Proteomes" id="UP000006057">
    <property type="component" value="Chromosome"/>
</dbReference>
<dbReference type="AlphaFoldDB" id="I4BNQ1"/>
<organism evidence="2 3">
    <name type="scientific">Mycolicibacterium chubuense (strain NBB4)</name>
    <name type="common">Mycobacterium chubuense</name>
    <dbReference type="NCBI Taxonomy" id="710421"/>
    <lineage>
        <taxon>Bacteria</taxon>
        <taxon>Bacillati</taxon>
        <taxon>Actinomycetota</taxon>
        <taxon>Actinomycetes</taxon>
        <taxon>Mycobacteriales</taxon>
        <taxon>Mycobacteriaceae</taxon>
        <taxon>Mycolicibacterium</taxon>
    </lineage>
</organism>
<gene>
    <name evidence="2" type="ordered locus">Mycch_4191</name>
</gene>
<keyword evidence="3" id="KW-1185">Reference proteome</keyword>